<accession>A0A3G6J1E0</accession>
<dbReference type="GO" id="GO:0016491">
    <property type="term" value="F:oxidoreductase activity"/>
    <property type="evidence" value="ECO:0007669"/>
    <property type="project" value="InterPro"/>
</dbReference>
<dbReference type="RefSeq" id="WP_245990442.1">
    <property type="nucleotide sequence ID" value="NZ_CP033898.1"/>
</dbReference>
<dbReference type="PANTHER" id="PTHR42852:SF13">
    <property type="entry name" value="PROTEIN DIPZ"/>
    <property type="match status" value="1"/>
</dbReference>
<proteinExistence type="predicted"/>
<gene>
    <name evidence="2" type="primary">stoA</name>
    <name evidence="2" type="ORF">CPPEL_10410</name>
</gene>
<evidence type="ECO:0000259" key="1">
    <source>
        <dbReference type="PROSITE" id="PS51352"/>
    </source>
</evidence>
<dbReference type="AlphaFoldDB" id="A0A3G6J1E0"/>
<dbReference type="PROSITE" id="PS00194">
    <property type="entry name" value="THIOREDOXIN_1"/>
    <property type="match status" value="1"/>
</dbReference>
<dbReference type="GO" id="GO:0016209">
    <property type="term" value="F:antioxidant activity"/>
    <property type="evidence" value="ECO:0007669"/>
    <property type="project" value="InterPro"/>
</dbReference>
<dbReference type="PANTHER" id="PTHR42852">
    <property type="entry name" value="THIOL:DISULFIDE INTERCHANGE PROTEIN DSBE"/>
    <property type="match status" value="1"/>
</dbReference>
<dbReference type="Pfam" id="PF00578">
    <property type="entry name" value="AhpC-TSA"/>
    <property type="match status" value="1"/>
</dbReference>
<dbReference type="PROSITE" id="PS51352">
    <property type="entry name" value="THIOREDOXIN_2"/>
    <property type="match status" value="1"/>
</dbReference>
<sequence length="190" mass="20024" precursor="true">MRKPIITSIVVFVGILALLFALLQMGQGEESTQDAAESSTNGELLGVDKRPTCPKVDLGTPLPCLGAGVESAPSQAKYTVVNVWAWWCGPCREELPAVEAFAKEHPEYAVVGVHADPNAANGAALLNDLNLDLPSYQDGEGQFAATYSLPNVVPITLVLDQNGQLIGQKAQVFHSASELNTAINAIVGGQ</sequence>
<protein>
    <submittedName>
        <fullName evidence="2">Sporulation thiol-disulfide oxidoreductase A</fullName>
    </submittedName>
</protein>
<dbReference type="InterPro" id="IPR000866">
    <property type="entry name" value="AhpC/TSA"/>
</dbReference>
<dbReference type="Gene3D" id="3.40.30.10">
    <property type="entry name" value="Glutaredoxin"/>
    <property type="match status" value="1"/>
</dbReference>
<feature type="domain" description="Thioredoxin" evidence="1">
    <location>
        <begin position="56"/>
        <end position="188"/>
    </location>
</feature>
<evidence type="ECO:0000313" key="2">
    <source>
        <dbReference type="EMBL" id="AZA10180.1"/>
    </source>
</evidence>
<name>A0A3G6J1E0_9CORY</name>
<dbReference type="InterPro" id="IPR013766">
    <property type="entry name" value="Thioredoxin_domain"/>
</dbReference>
<reference evidence="2 3" key="1">
    <citation type="submission" date="2018-11" db="EMBL/GenBank/DDBJ databases">
        <authorList>
            <person name="Kleinhagauer T."/>
            <person name="Glaeser S.P."/>
            <person name="Spergser J."/>
            <person name="Ruckert C."/>
            <person name="Kaempfer P."/>
            <person name="Busse H.-J."/>
        </authorList>
    </citation>
    <scope>NUCLEOTIDE SEQUENCE [LARGE SCALE GENOMIC DNA]</scope>
    <source>
        <strain evidence="2 3">812CH</strain>
    </source>
</reference>
<keyword evidence="3" id="KW-1185">Reference proteome</keyword>
<dbReference type="CDD" id="cd02966">
    <property type="entry name" value="TlpA_like_family"/>
    <property type="match status" value="1"/>
</dbReference>
<dbReference type="InterPro" id="IPR036249">
    <property type="entry name" value="Thioredoxin-like_sf"/>
</dbReference>
<organism evidence="2 3">
    <name type="scientific">Corynebacterium pseudopelargi</name>
    <dbReference type="NCBI Taxonomy" id="2080757"/>
    <lineage>
        <taxon>Bacteria</taxon>
        <taxon>Bacillati</taxon>
        <taxon>Actinomycetota</taxon>
        <taxon>Actinomycetes</taxon>
        <taxon>Mycobacteriales</taxon>
        <taxon>Corynebacteriaceae</taxon>
        <taxon>Corynebacterium</taxon>
    </lineage>
</organism>
<evidence type="ECO:0000313" key="3">
    <source>
        <dbReference type="Proteomes" id="UP000271426"/>
    </source>
</evidence>
<dbReference type="InterPro" id="IPR050553">
    <property type="entry name" value="Thioredoxin_ResA/DsbE_sf"/>
</dbReference>
<dbReference type="KEGG" id="cpso:CPPEL_10410"/>
<dbReference type="InterPro" id="IPR017937">
    <property type="entry name" value="Thioredoxin_CS"/>
</dbReference>
<dbReference type="SUPFAM" id="SSF52833">
    <property type="entry name" value="Thioredoxin-like"/>
    <property type="match status" value="1"/>
</dbReference>
<dbReference type="EMBL" id="CP033898">
    <property type="protein sequence ID" value="AZA10180.1"/>
    <property type="molecule type" value="Genomic_DNA"/>
</dbReference>
<dbReference type="Proteomes" id="UP000271426">
    <property type="component" value="Chromosome"/>
</dbReference>